<feature type="signal peptide" evidence="1">
    <location>
        <begin position="1"/>
        <end position="20"/>
    </location>
</feature>
<keyword evidence="1" id="KW-0732">Signal</keyword>
<organism evidence="2">
    <name type="scientific">Amblyomma triste</name>
    <name type="common">Neotropical tick</name>
    <dbReference type="NCBI Taxonomy" id="251400"/>
    <lineage>
        <taxon>Eukaryota</taxon>
        <taxon>Metazoa</taxon>
        <taxon>Ecdysozoa</taxon>
        <taxon>Arthropoda</taxon>
        <taxon>Chelicerata</taxon>
        <taxon>Arachnida</taxon>
        <taxon>Acari</taxon>
        <taxon>Parasitiformes</taxon>
        <taxon>Ixodida</taxon>
        <taxon>Ixodoidea</taxon>
        <taxon>Ixodidae</taxon>
        <taxon>Amblyomminae</taxon>
        <taxon>Amblyomma</taxon>
    </lineage>
</organism>
<sequence length="190" mass="21839">MSRKIVLGWLFVSLFAITNCADAGEKKTPDLKAFLNRNKKIWVYEASDTSNLQCIVDVQKSLSAEEVTFRRHYRKMLAYSYYDLKGKFVDQTEQSKTYNKMEVSLDQTTPSKFSQETLLYLSNDEICGVFLVVDLTEDTPKSWYDIRVSDTSIASGPDQECLDFYDAKRQGTTSRKIYYADCKKNPESSS</sequence>
<dbReference type="InterPro" id="IPR012674">
    <property type="entry name" value="Calycin"/>
</dbReference>
<dbReference type="AlphaFoldDB" id="A0A023G9B2"/>
<evidence type="ECO:0000313" key="2">
    <source>
        <dbReference type="EMBL" id="JAC30846.1"/>
    </source>
</evidence>
<dbReference type="SUPFAM" id="SSF50814">
    <property type="entry name" value="Lipocalins"/>
    <property type="match status" value="1"/>
</dbReference>
<dbReference type="EMBL" id="GBBM01004572">
    <property type="protein sequence ID" value="JAC30846.1"/>
    <property type="molecule type" value="mRNA"/>
</dbReference>
<accession>A0A023G9B2</accession>
<dbReference type="Gene3D" id="2.40.128.20">
    <property type="match status" value="1"/>
</dbReference>
<name>A0A023G9B2_AMBTT</name>
<reference evidence="2" key="1">
    <citation type="submission" date="2014-03" db="EMBL/GenBank/DDBJ databases">
        <title>The sialotranscriptome of Amblyomma triste, Amblyomma parvum and Amblyomma cajennense ticks, uncovered by 454-based RNA-seq.</title>
        <authorList>
            <person name="Garcia G.R."/>
            <person name="Gardinassi L.G."/>
            <person name="Ribeiro J.M."/>
            <person name="Anatriello E."/>
            <person name="Ferreira B.R."/>
            <person name="Moreira H.N."/>
            <person name="Mafra C."/>
            <person name="Olegario M.M."/>
            <person name="Szabo P.J."/>
            <person name="Miranda-Santos I.K."/>
            <person name="Maruyama S.R."/>
        </authorList>
    </citation>
    <scope>NUCLEOTIDE SEQUENCE</scope>
    <source>
        <strain evidence="2">Mato Grasso do Sul</strain>
        <tissue evidence="2">Salivary glands</tissue>
    </source>
</reference>
<evidence type="ECO:0000256" key="1">
    <source>
        <dbReference type="SAM" id="SignalP"/>
    </source>
</evidence>
<feature type="chain" id="PRO_5001521779" evidence="1">
    <location>
        <begin position="21"/>
        <end position="190"/>
    </location>
</feature>
<proteinExistence type="evidence at transcript level"/>
<protein>
    <submittedName>
        <fullName evidence="2">Putative lipocalin-3 1</fullName>
    </submittedName>
</protein>